<dbReference type="EMBL" id="JBCAWK010000009">
    <property type="protein sequence ID" value="KAK8849549.1"/>
    <property type="molecule type" value="Genomic_DNA"/>
</dbReference>
<comment type="subcellular location">
    <subcellularLocation>
        <location evidence="1">Nucleus</location>
    </subcellularLocation>
</comment>
<dbReference type="GO" id="GO:0016593">
    <property type="term" value="C:Cdc73/Paf1 complex"/>
    <property type="evidence" value="ECO:0007669"/>
    <property type="project" value="InterPro"/>
</dbReference>
<dbReference type="Proteomes" id="UP001388673">
    <property type="component" value="Unassembled WGS sequence"/>
</dbReference>
<dbReference type="InterPro" id="IPR038103">
    <property type="entry name" value="CDC73_C_sf"/>
</dbReference>
<accession>A0AAW0YWY7</accession>
<dbReference type="GeneID" id="92182142"/>
<comment type="similarity">
    <text evidence="2">Belongs to the CDC73 family.</text>
</comment>
<keyword evidence="3" id="KW-0804">Transcription</keyword>
<evidence type="ECO:0000256" key="2">
    <source>
        <dbReference type="ARBA" id="ARBA00010427"/>
    </source>
</evidence>
<comment type="caution">
    <text evidence="7">The sequence shown here is derived from an EMBL/GenBank/DDBJ whole genome shotgun (WGS) entry which is preliminary data.</text>
</comment>
<dbReference type="GO" id="GO:0006368">
    <property type="term" value="P:transcription elongation by RNA polymerase II"/>
    <property type="evidence" value="ECO:0007669"/>
    <property type="project" value="InterPro"/>
</dbReference>
<name>A0AAW0YWY7_9TREE</name>
<keyword evidence="8" id="KW-1185">Reference proteome</keyword>
<dbReference type="Gene3D" id="3.40.50.11990">
    <property type="entry name" value="RNA polymerase II accessory factor, Cdc73 C-terminal domain"/>
    <property type="match status" value="1"/>
</dbReference>
<evidence type="ECO:0000259" key="6">
    <source>
        <dbReference type="Pfam" id="PF05179"/>
    </source>
</evidence>
<proteinExistence type="inferred from homology"/>
<feature type="compositionally biased region" description="Low complexity" evidence="5">
    <location>
        <begin position="147"/>
        <end position="176"/>
    </location>
</feature>
<evidence type="ECO:0000256" key="3">
    <source>
        <dbReference type="ARBA" id="ARBA00023163"/>
    </source>
</evidence>
<dbReference type="FunFam" id="3.40.50.11990:FF:000004">
    <property type="entry name" value="Potential RNA Pol II elongation accessory factor"/>
    <property type="match status" value="1"/>
</dbReference>
<protein>
    <recommendedName>
        <fullName evidence="6">Cell division control protein 73 C-terminal domain-containing protein</fullName>
    </recommendedName>
</protein>
<feature type="domain" description="Cell division control protein 73 C-terminal" evidence="6">
    <location>
        <begin position="270"/>
        <end position="431"/>
    </location>
</feature>
<evidence type="ECO:0000313" key="8">
    <source>
        <dbReference type="Proteomes" id="UP001388673"/>
    </source>
</evidence>
<dbReference type="RefSeq" id="XP_066801437.1">
    <property type="nucleotide sequence ID" value="XM_066947978.1"/>
</dbReference>
<evidence type="ECO:0000256" key="4">
    <source>
        <dbReference type="ARBA" id="ARBA00023242"/>
    </source>
</evidence>
<keyword evidence="4" id="KW-0539">Nucleus</keyword>
<sequence>MSTSTHDPLDLLRRCIQSSSPPTLLTASSDPLPSGEPSLSEAAYLSFPALESSADGRPINLPKDTPTRYTSKPLTSTGEVVEYYNIGQLWLAWHERDSGVRDYLIKGQAGGLGYVAITDRRGVVEYLTGENDGSGRVLSKEAKEEQQGAQTTSAASATVESLPSALESATSTTAEAGPSRPAAVPKRKYEVDIVDREFCKRLRAEEIELRDRNTVLRSSGGGKVNNFESFLKTVMQQKIRTLRSSFEKGGKAIAPVQSQADPLRAKKARSTNPIIIISSSPTSLLTMWNIKKFLEQGVFELSEVARQNEAAQGNVRAEDMVPVLRKRSGPHGDVTSKYYIVDGVDALQKFGQDAWDRVICVVTTGQAWQFKPYKWQDPRVLFRNVKGIYFQWNNEPVNPVVKDWNVTEMRIDRNKRHTDRQVVADFWRIMDGVKRR</sequence>
<feature type="region of interest" description="Disordered" evidence="5">
    <location>
        <begin position="134"/>
        <end position="186"/>
    </location>
</feature>
<feature type="compositionally biased region" description="Low complexity" evidence="5">
    <location>
        <begin position="20"/>
        <end position="33"/>
    </location>
</feature>
<dbReference type="KEGG" id="kne:92182142"/>
<evidence type="ECO:0000256" key="5">
    <source>
        <dbReference type="SAM" id="MobiDB-lite"/>
    </source>
</evidence>
<evidence type="ECO:0000313" key="7">
    <source>
        <dbReference type="EMBL" id="KAK8849549.1"/>
    </source>
</evidence>
<dbReference type="GO" id="GO:0000993">
    <property type="term" value="F:RNA polymerase II complex binding"/>
    <property type="evidence" value="ECO:0007669"/>
    <property type="project" value="TreeGrafter"/>
</dbReference>
<dbReference type="PANTHER" id="PTHR12466">
    <property type="entry name" value="CDC73 DOMAIN PROTEIN"/>
    <property type="match status" value="1"/>
</dbReference>
<dbReference type="Pfam" id="PF05179">
    <property type="entry name" value="CDC73_C"/>
    <property type="match status" value="1"/>
</dbReference>
<dbReference type="GO" id="GO:0032968">
    <property type="term" value="P:positive regulation of transcription elongation by RNA polymerase II"/>
    <property type="evidence" value="ECO:0007669"/>
    <property type="project" value="TreeGrafter"/>
</dbReference>
<reference evidence="7 8" key="1">
    <citation type="journal article" date="2024" name="bioRxiv">
        <title>Comparative genomics of Cryptococcus and Kwoniella reveals pathogenesis evolution and contrasting karyotype dynamics via intercentromeric recombination or chromosome fusion.</title>
        <authorList>
            <person name="Coelho M.A."/>
            <person name="David-Palma M."/>
            <person name="Shea T."/>
            <person name="Bowers K."/>
            <person name="McGinley-Smith S."/>
            <person name="Mohammad A.W."/>
            <person name="Gnirke A."/>
            <person name="Yurkov A.M."/>
            <person name="Nowrousian M."/>
            <person name="Sun S."/>
            <person name="Cuomo C.A."/>
            <person name="Heitman J."/>
        </authorList>
    </citation>
    <scope>NUCLEOTIDE SEQUENCE [LARGE SCALE GENOMIC DNA]</scope>
    <source>
        <strain evidence="7 8">CBS 13917</strain>
    </source>
</reference>
<gene>
    <name evidence="7" type="ORF">IAR55_004884</name>
</gene>
<feature type="region of interest" description="Disordered" evidence="5">
    <location>
        <begin position="20"/>
        <end position="39"/>
    </location>
</feature>
<organism evidence="7 8">
    <name type="scientific">Kwoniella newhampshirensis</name>
    <dbReference type="NCBI Taxonomy" id="1651941"/>
    <lineage>
        <taxon>Eukaryota</taxon>
        <taxon>Fungi</taxon>
        <taxon>Dikarya</taxon>
        <taxon>Basidiomycota</taxon>
        <taxon>Agaricomycotina</taxon>
        <taxon>Tremellomycetes</taxon>
        <taxon>Tremellales</taxon>
        <taxon>Cryptococcaceae</taxon>
        <taxon>Kwoniella</taxon>
    </lineage>
</organism>
<dbReference type="InterPro" id="IPR007852">
    <property type="entry name" value="Cdc73/Parafibromin"/>
</dbReference>
<dbReference type="InterPro" id="IPR031336">
    <property type="entry name" value="CDC73_C"/>
</dbReference>
<evidence type="ECO:0000256" key="1">
    <source>
        <dbReference type="ARBA" id="ARBA00004123"/>
    </source>
</evidence>
<dbReference type="AlphaFoldDB" id="A0AAW0YWY7"/>
<dbReference type="PANTHER" id="PTHR12466:SF8">
    <property type="entry name" value="PARAFIBROMIN"/>
    <property type="match status" value="1"/>
</dbReference>